<organism evidence="2 3">
    <name type="scientific">Blastococcus saxobsidens</name>
    <dbReference type="NCBI Taxonomy" id="138336"/>
    <lineage>
        <taxon>Bacteria</taxon>
        <taxon>Bacillati</taxon>
        <taxon>Actinomycetota</taxon>
        <taxon>Actinomycetes</taxon>
        <taxon>Geodermatophilales</taxon>
        <taxon>Geodermatophilaceae</taxon>
        <taxon>Blastococcus</taxon>
    </lineage>
</organism>
<dbReference type="PANTHER" id="PTHR46438">
    <property type="entry name" value="ALPHA/BETA-HYDROLASES SUPERFAMILY PROTEIN"/>
    <property type="match status" value="1"/>
</dbReference>
<dbReference type="AlphaFoldDB" id="A0A4Q7YBJ7"/>
<reference evidence="2 3" key="1">
    <citation type="submission" date="2019-02" db="EMBL/GenBank/DDBJ databases">
        <title>Sequencing the genomes of 1000 actinobacteria strains.</title>
        <authorList>
            <person name="Klenk H.-P."/>
        </authorList>
    </citation>
    <scope>NUCLEOTIDE SEQUENCE [LARGE SCALE GENOMIC DNA]</scope>
    <source>
        <strain evidence="2 3">DSM 44509</strain>
    </source>
</reference>
<feature type="domain" description="AB hydrolase-1" evidence="1">
    <location>
        <begin position="12"/>
        <end position="251"/>
    </location>
</feature>
<dbReference type="PANTHER" id="PTHR46438:SF11">
    <property type="entry name" value="LIPASE-RELATED"/>
    <property type="match status" value="1"/>
</dbReference>
<comment type="caution">
    <text evidence="2">The sequence shown here is derived from an EMBL/GenBank/DDBJ whole genome shotgun (WGS) entry which is preliminary data.</text>
</comment>
<name>A0A4Q7YBJ7_9ACTN</name>
<dbReference type="Gene3D" id="3.40.50.1820">
    <property type="entry name" value="alpha/beta hydrolase"/>
    <property type="match status" value="1"/>
</dbReference>
<dbReference type="InterPro" id="IPR000073">
    <property type="entry name" value="AB_hydrolase_1"/>
</dbReference>
<dbReference type="GO" id="GO:0003824">
    <property type="term" value="F:catalytic activity"/>
    <property type="evidence" value="ECO:0007669"/>
    <property type="project" value="UniProtKB-ARBA"/>
</dbReference>
<sequence>MTADRAGSGPPLVLVHGLGGSWRTWQPVLAGLSAHRTVVAVDLPGFAGGSPPLPDPSMGTLTDALEQWLRAEGLADASLVGSSLGARMVLELSRRGTGADNVALDPGGFWTDREAAVFRASIAASVALLRRIRPVLPALLGNPAGRTALLAQFSARPWALDADVVRTELEGYLDSPSFGAVLDDLARGPKQQGAPAGTLPGRLTIGWGRRDRVTLARQAARAAAAFPDAELHWFARSGHFPLWDEPEETVRLVLERTSG</sequence>
<evidence type="ECO:0000313" key="3">
    <source>
        <dbReference type="Proteomes" id="UP000292507"/>
    </source>
</evidence>
<dbReference type="SUPFAM" id="SSF53474">
    <property type="entry name" value="alpha/beta-Hydrolases"/>
    <property type="match status" value="1"/>
</dbReference>
<accession>A0A4Q7YBJ7</accession>
<dbReference type="Pfam" id="PF12697">
    <property type="entry name" value="Abhydrolase_6"/>
    <property type="match status" value="1"/>
</dbReference>
<gene>
    <name evidence="2" type="ORF">BKA19_3323</name>
</gene>
<keyword evidence="3" id="KW-1185">Reference proteome</keyword>
<dbReference type="InterPro" id="IPR029058">
    <property type="entry name" value="AB_hydrolase_fold"/>
</dbReference>
<evidence type="ECO:0000313" key="2">
    <source>
        <dbReference type="EMBL" id="RZU33591.1"/>
    </source>
</evidence>
<dbReference type="EMBL" id="SHKV01000001">
    <property type="protein sequence ID" value="RZU33591.1"/>
    <property type="molecule type" value="Genomic_DNA"/>
</dbReference>
<dbReference type="Proteomes" id="UP000292507">
    <property type="component" value="Unassembled WGS sequence"/>
</dbReference>
<proteinExistence type="predicted"/>
<protein>
    <submittedName>
        <fullName evidence="2">Pimeloyl-ACP methyl ester carboxylesterase</fullName>
    </submittedName>
</protein>
<dbReference type="RefSeq" id="WP_242611390.1">
    <property type="nucleotide sequence ID" value="NZ_POQT01000026.1"/>
</dbReference>
<evidence type="ECO:0000259" key="1">
    <source>
        <dbReference type="Pfam" id="PF12697"/>
    </source>
</evidence>